<evidence type="ECO:0000256" key="1">
    <source>
        <dbReference type="SAM" id="Phobius"/>
    </source>
</evidence>
<feature type="transmembrane region" description="Helical" evidence="1">
    <location>
        <begin position="37"/>
        <end position="58"/>
    </location>
</feature>
<dbReference type="PATRIC" id="fig|1307761.3.peg.2912"/>
<dbReference type="eggNOG" id="COG0697">
    <property type="taxonomic scope" value="Bacteria"/>
</dbReference>
<dbReference type="EMBL" id="CP006939">
    <property type="protein sequence ID" value="AHC16268.1"/>
    <property type="molecule type" value="Genomic_DNA"/>
</dbReference>
<feature type="transmembrane region" description="Helical" evidence="1">
    <location>
        <begin position="6"/>
        <end position="25"/>
    </location>
</feature>
<reference evidence="3 4" key="1">
    <citation type="journal article" date="2015" name="Stand. Genomic Sci.">
        <title>Complete genome sequence and description of Salinispira pacifica gen. nov., sp. nov., a novel spirochaete isolated form a hypersaline microbial mat.</title>
        <authorList>
            <person name="Ben Hania W."/>
            <person name="Joseph M."/>
            <person name="Schumann P."/>
            <person name="Bunk B."/>
            <person name="Fiebig A."/>
            <person name="Sproer C."/>
            <person name="Klenk H.P."/>
            <person name="Fardeau M.L."/>
            <person name="Spring S."/>
        </authorList>
    </citation>
    <scope>NUCLEOTIDE SEQUENCE [LARGE SCALE GENOMIC DNA]</scope>
    <source>
        <strain evidence="3 4">L21-RPul-D2</strain>
    </source>
</reference>
<feature type="domain" description="EamA" evidence="2">
    <location>
        <begin position="157"/>
        <end position="296"/>
    </location>
</feature>
<gene>
    <name evidence="3" type="ORF">L21SP2_2922</name>
</gene>
<dbReference type="SUPFAM" id="SSF103481">
    <property type="entry name" value="Multidrug resistance efflux transporter EmrE"/>
    <property type="match status" value="2"/>
</dbReference>
<dbReference type="STRING" id="1307761.L21SP2_2922"/>
<dbReference type="Pfam" id="PF00892">
    <property type="entry name" value="EamA"/>
    <property type="match status" value="2"/>
</dbReference>
<dbReference type="GO" id="GO:0016020">
    <property type="term" value="C:membrane"/>
    <property type="evidence" value="ECO:0007669"/>
    <property type="project" value="InterPro"/>
</dbReference>
<evidence type="ECO:0000313" key="3">
    <source>
        <dbReference type="EMBL" id="AHC16268.1"/>
    </source>
</evidence>
<evidence type="ECO:0000259" key="2">
    <source>
        <dbReference type="Pfam" id="PF00892"/>
    </source>
</evidence>
<organism evidence="3 4">
    <name type="scientific">Salinispira pacifica</name>
    <dbReference type="NCBI Taxonomy" id="1307761"/>
    <lineage>
        <taxon>Bacteria</taxon>
        <taxon>Pseudomonadati</taxon>
        <taxon>Spirochaetota</taxon>
        <taxon>Spirochaetia</taxon>
        <taxon>Spirochaetales</taxon>
        <taxon>Spirochaetaceae</taxon>
        <taxon>Salinispira</taxon>
    </lineage>
</organism>
<keyword evidence="1" id="KW-0472">Membrane</keyword>
<sequence>MIWGVLLALGAAGAWAHNSIFYTFSGRRVGSGTTAHIRLWIALPVSLLIQLMITGSFLPVLSGGASLAAAAVSGLFGYVVADLLLFRAFLDIGPRDTMLIMTGSPLFAALFSWLMYGERLAPGTGAAALLILSGIAMVVRDTTPAKTGTGRPDRKGIGVLLAIAGAVSQALGIVASKYSINAGDSPVEINVVRLLAGLLGLLVYVGFRGTFFQDFRKMKDRRALGFIAFAAVVGPSLGVMGSLYAVMFIPVGLAAVLMQTTPLFLFPVEHLLFRRKITLWGISGTVLSLSGITLLLLL</sequence>
<feature type="domain" description="EamA" evidence="2">
    <location>
        <begin position="3"/>
        <end position="139"/>
    </location>
</feature>
<dbReference type="InterPro" id="IPR000620">
    <property type="entry name" value="EamA_dom"/>
</dbReference>
<name>V5WKJ0_9SPIO</name>
<proteinExistence type="predicted"/>
<protein>
    <recommendedName>
        <fullName evidence="2">EamA domain-containing protein</fullName>
    </recommendedName>
</protein>
<feature type="transmembrane region" description="Helical" evidence="1">
    <location>
        <begin position="64"/>
        <end position="86"/>
    </location>
</feature>
<feature type="transmembrane region" description="Helical" evidence="1">
    <location>
        <begin position="98"/>
        <end position="116"/>
    </location>
</feature>
<dbReference type="OrthoDB" id="370611at2"/>
<dbReference type="InterPro" id="IPR037185">
    <property type="entry name" value="EmrE-like"/>
</dbReference>
<feature type="transmembrane region" description="Helical" evidence="1">
    <location>
        <begin position="277"/>
        <end position="297"/>
    </location>
</feature>
<dbReference type="AlphaFoldDB" id="V5WKJ0"/>
<accession>V5WKJ0</accession>
<dbReference type="HOGENOM" id="CLU_058789_0_0_12"/>
<feature type="transmembrane region" description="Helical" evidence="1">
    <location>
        <begin position="247"/>
        <end position="265"/>
    </location>
</feature>
<feature type="transmembrane region" description="Helical" evidence="1">
    <location>
        <begin position="159"/>
        <end position="180"/>
    </location>
</feature>
<keyword evidence="4" id="KW-1185">Reference proteome</keyword>
<dbReference type="KEGG" id="slr:L21SP2_2922"/>
<keyword evidence="1" id="KW-1133">Transmembrane helix</keyword>
<dbReference type="PANTHER" id="PTHR22911">
    <property type="entry name" value="ACYL-MALONYL CONDENSING ENZYME-RELATED"/>
    <property type="match status" value="1"/>
</dbReference>
<evidence type="ECO:0000313" key="4">
    <source>
        <dbReference type="Proteomes" id="UP000018680"/>
    </source>
</evidence>
<feature type="transmembrane region" description="Helical" evidence="1">
    <location>
        <begin position="192"/>
        <end position="211"/>
    </location>
</feature>
<feature type="transmembrane region" description="Helical" evidence="1">
    <location>
        <begin position="223"/>
        <end position="241"/>
    </location>
</feature>
<dbReference type="Proteomes" id="UP000018680">
    <property type="component" value="Chromosome"/>
</dbReference>
<keyword evidence="1" id="KW-0812">Transmembrane</keyword>
<dbReference type="RefSeq" id="WP_024269165.1">
    <property type="nucleotide sequence ID" value="NC_023035.1"/>
</dbReference>
<dbReference type="PANTHER" id="PTHR22911:SF137">
    <property type="entry name" value="SOLUTE CARRIER FAMILY 35 MEMBER G2-RELATED"/>
    <property type="match status" value="1"/>
</dbReference>
<feature type="transmembrane region" description="Helical" evidence="1">
    <location>
        <begin position="122"/>
        <end position="139"/>
    </location>
</feature>